<dbReference type="EMBL" id="WVTA01000001">
    <property type="protein sequence ID" value="KAK3217306.1"/>
    <property type="molecule type" value="Genomic_DNA"/>
</dbReference>
<reference evidence="8 9" key="1">
    <citation type="submission" date="2021-02" db="EMBL/GenBank/DDBJ databases">
        <title>Genome assembly of Pseudopithomyces chartarum.</title>
        <authorList>
            <person name="Jauregui R."/>
            <person name="Singh J."/>
            <person name="Voisey C."/>
        </authorList>
    </citation>
    <scope>NUCLEOTIDE SEQUENCE [LARGE SCALE GENOMIC DNA]</scope>
    <source>
        <strain evidence="8 9">AGR01</strain>
    </source>
</reference>
<keyword evidence="4" id="KW-0677">Repeat</keyword>
<dbReference type="InterPro" id="IPR003719">
    <property type="entry name" value="Phenazine_PhzF-like"/>
</dbReference>
<feature type="repeat" description="WD" evidence="5">
    <location>
        <begin position="512"/>
        <end position="556"/>
    </location>
</feature>
<evidence type="ECO:0000256" key="7">
    <source>
        <dbReference type="SAM" id="MobiDB-lite"/>
    </source>
</evidence>
<dbReference type="PANTHER" id="PTHR18763:SF0">
    <property type="entry name" value="WD REPEAT-CONTAINING PROTEIN 18"/>
    <property type="match status" value="1"/>
</dbReference>
<organism evidence="8 9">
    <name type="scientific">Pseudopithomyces chartarum</name>
    <dbReference type="NCBI Taxonomy" id="1892770"/>
    <lineage>
        <taxon>Eukaryota</taxon>
        <taxon>Fungi</taxon>
        <taxon>Dikarya</taxon>
        <taxon>Ascomycota</taxon>
        <taxon>Pezizomycotina</taxon>
        <taxon>Dothideomycetes</taxon>
        <taxon>Pleosporomycetidae</taxon>
        <taxon>Pleosporales</taxon>
        <taxon>Massarineae</taxon>
        <taxon>Didymosphaeriaceae</taxon>
        <taxon>Pseudopithomyces</taxon>
    </lineage>
</organism>
<dbReference type="FunFam" id="2.130.10.10:FF:000929">
    <property type="entry name" value="Ribosomal assembly complex component Ipi3"/>
    <property type="match status" value="1"/>
</dbReference>
<feature type="compositionally biased region" description="Basic and acidic residues" evidence="7">
    <location>
        <begin position="257"/>
        <end position="270"/>
    </location>
</feature>
<sequence>MQLQFTTVDVFTKVGYSGNPLAVVRVPSSFRAQLSEEQKQRIANEFNLSEITFLHEPTEEEADVADYDIFTALSRMSFAGHPTIGTTVYAATHASQYPKVKRLRTIAGVIPFEFDASTRISTVSIPHDVYFHREKLLAHPFPELNGSGQEKVPLVSIVKGMAFNLIKMKDVRALGVPSEGLLPLRKLYAREQLDAGSGWDVGYTGSFFYAEAGEEETESGVRQVRTRSLGSREDPGTGSASCALAAYLRGGDGETVRHLRRRGVEERRQGDWGGADAGRGGGGDGGGPDGARLPRLVPLASLARQRAQKKNISKLQRQLQREFESELELGIPRSRPPTMLTEHFVASIAAQTKANTGVTKDAAIFVHELQPLPAQRHVFKKSATAPNGLAVSSSHVFAAQADKAVVHVYSRDKGNQEAIVPFPERIHSIALAAADSVLLLGTESGRVLAWEIASGRMVSTSTSHLQPVTSLAVDPTSSFFLSGSPDAMVHVWALPQILSFAPDASRSPLHTLSTHRGPITSIVLGHSPSSANIAISTSEDKSAIVWDYRNGQLLRTYLLPELPHATALDPADRAFYIAYQDGSLQTVDFYDDMQKTTATDTLRDTASSHRPIQPSAKSRFSAESQKLGPAIALSLSWDGQTLISGHTTGKVAVWDTAKGNYLSTVANLPGPVTALTFLEPTGFPNPPVPAFKMQTVVKPKQDSGMTNGNALVPPNYVLTMQLSGQLHSPAMSATETVPKQTVFEEALTHSSFPQAMLDASLAELATWNAPSNSSVAPAADYLSLSDGNIVDEMQGLSTNTQASELDQLKKQLASLQRIQKVTFQQLSALQEEKEYFVRKEHRRNMRKKNKAKPKSAIANGSASDVEMTGDGSSDSGSDASSDEAAPSE</sequence>
<feature type="compositionally biased region" description="Polar residues" evidence="7">
    <location>
        <begin position="608"/>
        <end position="620"/>
    </location>
</feature>
<evidence type="ECO:0000256" key="1">
    <source>
        <dbReference type="ARBA" id="ARBA00002355"/>
    </source>
</evidence>
<feature type="region of interest" description="Disordered" evidence="7">
    <location>
        <begin position="219"/>
        <end position="239"/>
    </location>
</feature>
<evidence type="ECO:0000313" key="9">
    <source>
        <dbReference type="Proteomes" id="UP001280581"/>
    </source>
</evidence>
<dbReference type="SUPFAM" id="SSF50978">
    <property type="entry name" value="WD40 repeat-like"/>
    <property type="match status" value="1"/>
</dbReference>
<comment type="similarity">
    <text evidence="2 6">Belongs to the WD repeat IPI3/WDR18 family.</text>
</comment>
<comment type="caution">
    <text evidence="8">The sequence shown here is derived from an EMBL/GenBank/DDBJ whole genome shotgun (WGS) entry which is preliminary data.</text>
</comment>
<dbReference type="Proteomes" id="UP001280581">
    <property type="component" value="Unassembled WGS sequence"/>
</dbReference>
<dbReference type="PROSITE" id="PS50082">
    <property type="entry name" value="WD_REPEATS_2"/>
    <property type="match status" value="2"/>
</dbReference>
<dbReference type="Gene3D" id="3.10.310.10">
    <property type="entry name" value="Diaminopimelate Epimerase, Chain A, domain 1"/>
    <property type="match status" value="2"/>
</dbReference>
<comment type="function">
    <text evidence="1 6">Component of the RIX1 complex required for processing of ITS2 sequences from 35S pre-rRNA.</text>
</comment>
<evidence type="ECO:0000256" key="5">
    <source>
        <dbReference type="PROSITE-ProRule" id="PRU00221"/>
    </source>
</evidence>
<dbReference type="GO" id="GO:0120330">
    <property type="term" value="C:rixosome complex"/>
    <property type="evidence" value="ECO:0007669"/>
    <property type="project" value="UniProtKB-UniRule"/>
</dbReference>
<feature type="region of interest" description="Disordered" evidence="7">
    <location>
        <begin position="257"/>
        <end position="294"/>
    </location>
</feature>
<comment type="subcellular location">
    <subcellularLocation>
        <location evidence="6">Nucleus</location>
    </subcellularLocation>
</comment>
<dbReference type="GO" id="GO:0003824">
    <property type="term" value="F:catalytic activity"/>
    <property type="evidence" value="ECO:0007669"/>
    <property type="project" value="InterPro"/>
</dbReference>
<dbReference type="AlphaFoldDB" id="A0AAN6M9W7"/>
<keyword evidence="3 5" id="KW-0853">WD repeat</keyword>
<evidence type="ECO:0000256" key="3">
    <source>
        <dbReference type="ARBA" id="ARBA00022574"/>
    </source>
</evidence>
<keyword evidence="6" id="KW-0539">Nucleus</keyword>
<feature type="compositionally biased region" description="Basic residues" evidence="7">
    <location>
        <begin position="840"/>
        <end position="853"/>
    </location>
</feature>
<feature type="compositionally biased region" description="Low complexity" evidence="7">
    <location>
        <begin position="869"/>
        <end position="888"/>
    </location>
</feature>
<dbReference type="InterPro" id="IPR045227">
    <property type="entry name" value="WDR18/Ipi3/RID3"/>
</dbReference>
<dbReference type="Pfam" id="PF02567">
    <property type="entry name" value="PhzC-PhzF"/>
    <property type="match status" value="1"/>
</dbReference>
<accession>A0AAN6M9W7</accession>
<dbReference type="InterPro" id="IPR001680">
    <property type="entry name" value="WD40_rpt"/>
</dbReference>
<evidence type="ECO:0000256" key="2">
    <source>
        <dbReference type="ARBA" id="ARBA00010143"/>
    </source>
</evidence>
<dbReference type="GO" id="GO:0005656">
    <property type="term" value="C:nuclear pre-replicative complex"/>
    <property type="evidence" value="ECO:0007669"/>
    <property type="project" value="TreeGrafter"/>
</dbReference>
<keyword evidence="9" id="KW-1185">Reference proteome</keyword>
<dbReference type="SUPFAM" id="SSF54506">
    <property type="entry name" value="Diaminopimelate epimerase-like"/>
    <property type="match status" value="1"/>
</dbReference>
<proteinExistence type="inferred from homology"/>
<feature type="region of interest" description="Disordered" evidence="7">
    <location>
        <begin position="601"/>
        <end position="620"/>
    </location>
</feature>
<evidence type="ECO:0000256" key="6">
    <source>
        <dbReference type="RuleBase" id="RU369067"/>
    </source>
</evidence>
<keyword evidence="6" id="KW-0698">rRNA processing</keyword>
<dbReference type="GO" id="GO:0006364">
    <property type="term" value="P:rRNA processing"/>
    <property type="evidence" value="ECO:0007669"/>
    <property type="project" value="UniProtKB-UniRule"/>
</dbReference>
<dbReference type="SMART" id="SM00320">
    <property type="entry name" value="WD40"/>
    <property type="match status" value="3"/>
</dbReference>
<protein>
    <recommendedName>
        <fullName evidence="6">Pre-rRNA-processing protein IPI3</fullName>
    </recommendedName>
</protein>
<evidence type="ECO:0000313" key="8">
    <source>
        <dbReference type="EMBL" id="KAK3217306.1"/>
    </source>
</evidence>
<feature type="compositionally biased region" description="Gly residues" evidence="7">
    <location>
        <begin position="271"/>
        <end position="289"/>
    </location>
</feature>
<feature type="repeat" description="WD" evidence="5">
    <location>
        <begin position="461"/>
        <end position="492"/>
    </location>
</feature>
<name>A0AAN6M9W7_9PLEO</name>
<dbReference type="InterPro" id="IPR015943">
    <property type="entry name" value="WD40/YVTN_repeat-like_dom_sf"/>
</dbReference>
<gene>
    <name evidence="8" type="ORF">GRF29_1g2603406</name>
</gene>
<feature type="region of interest" description="Disordered" evidence="7">
    <location>
        <begin position="840"/>
        <end position="888"/>
    </location>
</feature>
<evidence type="ECO:0000256" key="4">
    <source>
        <dbReference type="ARBA" id="ARBA00022737"/>
    </source>
</evidence>
<dbReference type="InterPro" id="IPR036322">
    <property type="entry name" value="WD40_repeat_dom_sf"/>
</dbReference>
<dbReference type="Pfam" id="PF00400">
    <property type="entry name" value="WD40"/>
    <property type="match status" value="2"/>
</dbReference>
<comment type="subunit">
    <text evidence="6">Component of the RIX1 complex, composed of IPI1, RIX1/IPI2 and IPI3 in a 1:2:2 stoichiometry. The complex interacts (via RIX1) with MDN1 (via its hexameric AAA ATPase ring) and the pre-60S ribosome particles.</text>
</comment>
<dbReference type="Gene3D" id="2.130.10.10">
    <property type="entry name" value="YVTN repeat-like/Quinoprotein amine dehydrogenase"/>
    <property type="match status" value="2"/>
</dbReference>
<dbReference type="GO" id="GO:0006261">
    <property type="term" value="P:DNA-templated DNA replication"/>
    <property type="evidence" value="ECO:0007669"/>
    <property type="project" value="TreeGrafter"/>
</dbReference>
<dbReference type="PANTHER" id="PTHR18763">
    <property type="entry name" value="WD-REPEAT PROTEIN 18"/>
    <property type="match status" value="1"/>
</dbReference>
<dbReference type="PROSITE" id="PS50294">
    <property type="entry name" value="WD_REPEATS_REGION"/>
    <property type="match status" value="1"/>
</dbReference>